<protein>
    <submittedName>
        <fullName evidence="13">JmjC domain-containing protein/WRC domain-containing protein</fullName>
    </submittedName>
</protein>
<dbReference type="InterPro" id="IPR018866">
    <property type="entry name" value="Znf-4CXXC_R1"/>
</dbReference>
<feature type="compositionally biased region" description="Basic residues" evidence="9">
    <location>
        <begin position="341"/>
        <end position="357"/>
    </location>
</feature>
<dbReference type="SUPFAM" id="SSF51197">
    <property type="entry name" value="Clavaminate synthase-like"/>
    <property type="match status" value="1"/>
</dbReference>
<feature type="region of interest" description="Disordered" evidence="9">
    <location>
        <begin position="274"/>
        <end position="367"/>
    </location>
</feature>
<dbReference type="GO" id="GO:0032454">
    <property type="term" value="F:histone H3K9 demethylase activity"/>
    <property type="evidence" value="ECO:0007669"/>
    <property type="project" value="InterPro"/>
</dbReference>
<dbReference type="PROSITE" id="PS50089">
    <property type="entry name" value="ZF_RING_2"/>
    <property type="match status" value="1"/>
</dbReference>
<keyword evidence="7" id="KW-0863">Zinc-finger</keyword>
<dbReference type="STRING" id="3775.A0A1Q3BEG9"/>
<dbReference type="OrthoDB" id="1667110at2759"/>
<dbReference type="InterPro" id="IPR014977">
    <property type="entry name" value="WRC_dom"/>
</dbReference>
<dbReference type="Pfam" id="PF10497">
    <property type="entry name" value="zf-4CXXC_R1"/>
    <property type="match status" value="1"/>
</dbReference>
<evidence type="ECO:0000256" key="9">
    <source>
        <dbReference type="SAM" id="MobiDB-lite"/>
    </source>
</evidence>
<evidence type="ECO:0000256" key="5">
    <source>
        <dbReference type="ARBA" id="ARBA00023163"/>
    </source>
</evidence>
<feature type="domain" description="WRC" evidence="12">
    <location>
        <begin position="5"/>
        <end position="49"/>
    </location>
</feature>
<gene>
    <name evidence="13" type="ORF">CFOL_v3_09703</name>
</gene>
<proteinExistence type="inferred from homology"/>
<comment type="caution">
    <text evidence="8">Lacks conserved residue(s) required for the propagation of feature annotation.</text>
</comment>
<dbReference type="Proteomes" id="UP000187406">
    <property type="component" value="Unassembled WGS sequence"/>
</dbReference>
<feature type="compositionally biased region" description="Basic residues" evidence="9">
    <location>
        <begin position="450"/>
        <end position="459"/>
    </location>
</feature>
<dbReference type="PROSITE" id="PS51184">
    <property type="entry name" value="JMJC"/>
    <property type="match status" value="1"/>
</dbReference>
<dbReference type="PANTHER" id="PTHR12549:SF38">
    <property type="entry name" value="JMJC DOMAIN-CONTAINING HISTONE DEMETHYLASE 2, ISOFORM A"/>
    <property type="match status" value="1"/>
</dbReference>
<keyword evidence="7" id="KW-0862">Zinc</keyword>
<feature type="compositionally biased region" description="Basic residues" evidence="9">
    <location>
        <begin position="274"/>
        <end position="300"/>
    </location>
</feature>
<evidence type="ECO:0000259" key="12">
    <source>
        <dbReference type="PROSITE" id="PS51667"/>
    </source>
</evidence>
<keyword evidence="5" id="KW-0804">Transcription</keyword>
<dbReference type="SMART" id="SM00558">
    <property type="entry name" value="JmjC"/>
    <property type="match status" value="1"/>
</dbReference>
<evidence type="ECO:0000256" key="7">
    <source>
        <dbReference type="PROSITE-ProRule" id="PRU00175"/>
    </source>
</evidence>
<reference evidence="14" key="1">
    <citation type="submission" date="2016-04" db="EMBL/GenBank/DDBJ databases">
        <title>Cephalotus genome sequencing.</title>
        <authorList>
            <person name="Fukushima K."/>
            <person name="Hasebe M."/>
            <person name="Fang X."/>
        </authorList>
    </citation>
    <scope>NUCLEOTIDE SEQUENCE [LARGE SCALE GENOMIC DNA]</scope>
    <source>
        <strain evidence="14">cv. St1</strain>
    </source>
</reference>
<evidence type="ECO:0000259" key="11">
    <source>
        <dbReference type="PROSITE" id="PS51184"/>
    </source>
</evidence>
<dbReference type="SMART" id="SM00384">
    <property type="entry name" value="AT_hook"/>
    <property type="match status" value="7"/>
</dbReference>
<comment type="subcellular location">
    <subcellularLocation>
        <location evidence="1">Nucleus</location>
    </subcellularLocation>
</comment>
<dbReference type="InterPro" id="IPR045109">
    <property type="entry name" value="LSDs-like"/>
</dbReference>
<feature type="compositionally biased region" description="Basic residues" evidence="9">
    <location>
        <begin position="628"/>
        <end position="645"/>
    </location>
</feature>
<evidence type="ECO:0000256" key="4">
    <source>
        <dbReference type="ARBA" id="ARBA00023015"/>
    </source>
</evidence>
<dbReference type="PROSITE" id="PS51667">
    <property type="entry name" value="WRC"/>
    <property type="match status" value="1"/>
</dbReference>
<feature type="compositionally biased region" description="Basic residues" evidence="9">
    <location>
        <begin position="853"/>
        <end position="864"/>
    </location>
</feature>
<dbReference type="InterPro" id="IPR017956">
    <property type="entry name" value="AT_hook_DNA-bd_motif"/>
</dbReference>
<feature type="compositionally biased region" description="Basic residues" evidence="9">
    <location>
        <begin position="236"/>
        <end position="252"/>
    </location>
</feature>
<feature type="region of interest" description="Disordered" evidence="9">
    <location>
        <begin position="234"/>
        <end position="257"/>
    </location>
</feature>
<dbReference type="PANTHER" id="PTHR12549">
    <property type="entry name" value="JMJC DOMAIN-CONTAINING HISTONE DEMETHYLATION PROTEIN"/>
    <property type="match status" value="1"/>
</dbReference>
<dbReference type="Pfam" id="PF02373">
    <property type="entry name" value="JmjC"/>
    <property type="match status" value="1"/>
</dbReference>
<feature type="compositionally biased region" description="Basic and acidic residues" evidence="9">
    <location>
        <begin position="890"/>
        <end position="903"/>
    </location>
</feature>
<dbReference type="EMBL" id="BDDD01000461">
    <property type="protein sequence ID" value="GAV66193.1"/>
    <property type="molecule type" value="Genomic_DNA"/>
</dbReference>
<feature type="compositionally biased region" description="Basic residues" evidence="9">
    <location>
        <begin position="711"/>
        <end position="720"/>
    </location>
</feature>
<dbReference type="InterPro" id="IPR001841">
    <property type="entry name" value="Znf_RING"/>
</dbReference>
<evidence type="ECO:0000256" key="6">
    <source>
        <dbReference type="ARBA" id="ARBA00023242"/>
    </source>
</evidence>
<dbReference type="FunFam" id="2.60.120.650:FF:000033">
    <property type="entry name" value="Transcription factor jumonji (JmjC) domain-containing protein"/>
    <property type="match status" value="1"/>
</dbReference>
<dbReference type="GO" id="GO:0008270">
    <property type="term" value="F:zinc ion binding"/>
    <property type="evidence" value="ECO:0007669"/>
    <property type="project" value="UniProtKB-KW"/>
</dbReference>
<feature type="domain" description="RING-type" evidence="10">
    <location>
        <begin position="986"/>
        <end position="1033"/>
    </location>
</feature>
<evidence type="ECO:0000256" key="2">
    <source>
        <dbReference type="ARBA" id="ARBA00006801"/>
    </source>
</evidence>
<comment type="similarity">
    <text evidence="2">Belongs to the JARID1 histone demethylase family.</text>
</comment>
<organism evidence="13 14">
    <name type="scientific">Cephalotus follicularis</name>
    <name type="common">Albany pitcher plant</name>
    <dbReference type="NCBI Taxonomy" id="3775"/>
    <lineage>
        <taxon>Eukaryota</taxon>
        <taxon>Viridiplantae</taxon>
        <taxon>Streptophyta</taxon>
        <taxon>Embryophyta</taxon>
        <taxon>Tracheophyta</taxon>
        <taxon>Spermatophyta</taxon>
        <taxon>Magnoliopsida</taxon>
        <taxon>eudicotyledons</taxon>
        <taxon>Gunneridae</taxon>
        <taxon>Pentapetalae</taxon>
        <taxon>rosids</taxon>
        <taxon>fabids</taxon>
        <taxon>Oxalidales</taxon>
        <taxon>Cephalotaceae</taxon>
        <taxon>Cephalotus</taxon>
    </lineage>
</organism>
<feature type="compositionally biased region" description="Polar residues" evidence="9">
    <location>
        <begin position="961"/>
        <end position="971"/>
    </location>
</feature>
<feature type="compositionally biased region" description="Basic and acidic residues" evidence="9">
    <location>
        <begin position="865"/>
        <end position="876"/>
    </location>
</feature>
<evidence type="ECO:0000259" key="10">
    <source>
        <dbReference type="PROSITE" id="PS50089"/>
    </source>
</evidence>
<feature type="region of interest" description="Disordered" evidence="9">
    <location>
        <begin position="441"/>
        <end position="473"/>
    </location>
</feature>
<name>A0A1Q3BEG9_CEPFO</name>
<feature type="region of interest" description="Disordered" evidence="9">
    <location>
        <begin position="927"/>
        <end position="974"/>
    </location>
</feature>
<comment type="caution">
    <text evidence="13">The sequence shown here is derived from an EMBL/GenBank/DDBJ whole genome shotgun (WGS) entry which is preliminary data.</text>
</comment>
<accession>A0A1Q3BEG9</accession>
<feature type="compositionally biased region" description="Basic and acidic residues" evidence="9">
    <location>
        <begin position="929"/>
        <end position="940"/>
    </location>
</feature>
<feature type="compositionally biased region" description="Gly residues" evidence="9">
    <location>
        <begin position="316"/>
        <end position="327"/>
    </location>
</feature>
<evidence type="ECO:0000256" key="3">
    <source>
        <dbReference type="ARBA" id="ARBA00022723"/>
    </source>
</evidence>
<feature type="region of interest" description="Disordered" evidence="9">
    <location>
        <begin position="778"/>
        <end position="799"/>
    </location>
</feature>
<dbReference type="GO" id="GO:0006357">
    <property type="term" value="P:regulation of transcription by RNA polymerase II"/>
    <property type="evidence" value="ECO:0007669"/>
    <property type="project" value="TreeGrafter"/>
</dbReference>
<evidence type="ECO:0000313" key="14">
    <source>
        <dbReference type="Proteomes" id="UP000187406"/>
    </source>
</evidence>
<keyword evidence="3" id="KW-0479">Metal-binding</keyword>
<evidence type="ECO:0000256" key="1">
    <source>
        <dbReference type="ARBA" id="ARBA00004123"/>
    </source>
</evidence>
<dbReference type="GO" id="GO:0000118">
    <property type="term" value="C:histone deacetylase complex"/>
    <property type="evidence" value="ECO:0007669"/>
    <property type="project" value="TreeGrafter"/>
</dbReference>
<feature type="region of interest" description="Disordered" evidence="9">
    <location>
        <begin position="818"/>
        <end position="908"/>
    </location>
</feature>
<dbReference type="InParanoid" id="A0A1Q3BEG9"/>
<keyword evidence="4" id="KW-0805">Transcription regulation</keyword>
<keyword evidence="14" id="KW-1185">Reference proteome</keyword>
<dbReference type="GO" id="GO:0031490">
    <property type="term" value="F:chromatin DNA binding"/>
    <property type="evidence" value="ECO:0007669"/>
    <property type="project" value="TreeGrafter"/>
</dbReference>
<dbReference type="Gene3D" id="2.60.120.650">
    <property type="entry name" value="Cupin"/>
    <property type="match status" value="1"/>
</dbReference>
<feature type="region of interest" description="Disordered" evidence="9">
    <location>
        <begin position="690"/>
        <end position="728"/>
    </location>
</feature>
<feature type="compositionally biased region" description="Basic and acidic residues" evidence="9">
    <location>
        <begin position="827"/>
        <end position="837"/>
    </location>
</feature>
<feature type="region of interest" description="Disordered" evidence="9">
    <location>
        <begin position="1600"/>
        <end position="1634"/>
    </location>
</feature>
<feature type="compositionally biased region" description="Basic and acidic residues" evidence="9">
    <location>
        <begin position="1623"/>
        <end position="1634"/>
    </location>
</feature>
<feature type="domain" description="JmjC" evidence="11">
    <location>
        <begin position="1431"/>
        <end position="1757"/>
    </location>
</feature>
<dbReference type="GO" id="GO:0003712">
    <property type="term" value="F:transcription coregulator activity"/>
    <property type="evidence" value="ECO:0007669"/>
    <property type="project" value="TreeGrafter"/>
</dbReference>
<dbReference type="InterPro" id="IPR003347">
    <property type="entry name" value="JmjC_dom"/>
</dbReference>
<feature type="region of interest" description="Disordered" evidence="9">
    <location>
        <begin position="611"/>
        <end position="647"/>
    </location>
</feature>
<sequence length="1813" mass="200843">MDGDDYEHNRCIRRGTPNWRCSEIALTGNSYCEKHLLYYRKRNRSMNTKKMTKNHSICETGGGKCKRQRTEENSEMTMATGSHHGGQSLQLFAGGVQLGVSGEAAAWENGGQLLARYGGNSVANGFGHVLDGSSEGVCVNIDLGLFGGISGGNGGLRGEGIEGLFGVAGGAGGNGGSGFGNVGDQCWCGKSECTNIGDKGIPGLFGENACGNGGEIQGGEFDGGSANVGKYELVRVKGKRGRPKGTKNKKKSSNLGAQSESICDNSCIDEVVRVKGKRGRPKGSKNKKTRGRPKGSKNKKSNTLGAQSENICENGGNEGEIQGGEFDGGSANVGKDDVVRVKGKRGRPKGTKNKKKSSSLGTESESIERLSEAAIGTRCGDDLLVGPKSQKNKKKKLPVSVAGYKNQGRPREITGGGCCDGATKVVSVTGLDLTMEGFGGSGDGNANACQKRKRGRPKGLKNQSKSPAGESVGVHKSIWPMSLENERTANACVENGWTTLVCERDREMPGKAIDCIEGEGSECVKPKGIKRGRPKGSKNKNTNVDAQEGLKQLYGHEIVSLTVERGCPKCSKNKERTLSGKENQQLHFEIVCDFENVGSSCVVVGEEDRRMPIETNGGNEGEKGNGQSKRKRGRPKGLKNKKKNLVRNEIQRSNSKTVCINDNGVETQTGTSLMNERFNLVSEEERGFHGATTVGDEGGKENDQLKDKQGRPKGSKRKQKSLLGDEKQGMHSEIVCGIDAGDCMTSENERPALVVEENRGIPFEVTNVHKGEYENAWLKDKGGQPKGSKYIKKNRVDDEGQRLHSEILKDIDNGVDTVESMSLENKSPVREEDKKMLGEATAVDEGGNEIVQPKRKRGRKKGLRKNGDAKEEESHQCGEIFGKKAGGNESAKDRQGRPKDSKKNRAILVGKSLKRVLVQKNGNKISLPKIEERKEGKEMTTKQFKADSGNSQKRSIRRPRTSSNILGNSGPSDVASLKKEQRSLRCHQCCRSDRSGVVICSNCNRRRYCYECLAKWYPGKTREDVEIACPFCRGYCNCRVCLKELLVVVSGNEEVDTPTKLQKLLYLLRKTLPLLLNIQQEQKSELDVEANIRGVQLTEQDVERSLLDDDDRVYCDNCNTSIVNFHRSCPNCSYDLCLTCCRDIRDGLQRGYLEAESSYQRSGQRMYSQGTYLNEQTPTHEERNGWESQGALKERKCASDISVNFLDWWGKADGRISCPPKASGGCGTETLELRRIFDTNWVDQLIQSSEGLTIKYLTPVVDFSQVCSLCPALSAGVNSKYFDVRLAAYRENSHDNFLYCPDAIKLVENEIQHFQMHWMRGEPIIVRNVLQKTCGLSWEPMVMWRAFRGAEKVIKEDAHRVTAIDCLDWCEVKVNIFHFFKGYLEGRRYRNGWPEMLKLKDWPPSKTFEECLPRHGAEFIAMLPYGDYTHPKSGLLNLATKLPDGLKPDLGPKTYIAYGSEEELGRGDSVTKLHCDISDAVNVLTHAAEVKIPAWQCKKIDKLKTKYETEDLHEHCSGMHKMLRTAGSKSRKIPSEDKKLGPDYLGKVDTVKIDSLPGSLYVEVDKLDEQQNKSKESSTVREYRPVCTVDCSASLEISRESNCLGGNDPPETTNSGRGVVKADTNRSRESLQDNHTSDAVYGGAVWDIFRRQDVPKLIEYLKKHHKEFRDISNLPVNSVVHPIHDQTLYINERHKKQLKEEFNVEAWTFEQHLGEAVFIPAGCPHQVRNRKSCIKVALDFVSPENVQECIRLTEEFRLLPKNHRAKEDKLEVKKMALYAVSQAVREANNLIARPDSPTYQQLFPHFMEPEASN</sequence>
<dbReference type="GO" id="GO:0000785">
    <property type="term" value="C:chromatin"/>
    <property type="evidence" value="ECO:0007669"/>
    <property type="project" value="TreeGrafter"/>
</dbReference>
<feature type="compositionally biased region" description="Basic and acidic residues" evidence="9">
    <location>
        <begin position="697"/>
        <end position="710"/>
    </location>
</feature>
<evidence type="ECO:0000313" key="13">
    <source>
        <dbReference type="EMBL" id="GAV66193.1"/>
    </source>
</evidence>
<keyword evidence="6" id="KW-0539">Nucleus</keyword>
<evidence type="ECO:0000256" key="8">
    <source>
        <dbReference type="PROSITE-ProRule" id="PRU01002"/>
    </source>
</evidence>